<dbReference type="Gene3D" id="3.40.50.300">
    <property type="entry name" value="P-loop containing nucleotide triphosphate hydrolases"/>
    <property type="match status" value="1"/>
</dbReference>
<feature type="compositionally biased region" description="Basic and acidic residues" evidence="1">
    <location>
        <begin position="456"/>
        <end position="477"/>
    </location>
</feature>
<name>A0ABQ5HSR1_9ASTR</name>
<feature type="region of interest" description="Disordered" evidence="1">
    <location>
        <begin position="449"/>
        <end position="477"/>
    </location>
</feature>
<reference evidence="2" key="2">
    <citation type="submission" date="2022-01" db="EMBL/GenBank/DDBJ databases">
        <authorList>
            <person name="Yamashiro T."/>
            <person name="Shiraishi A."/>
            <person name="Satake H."/>
            <person name="Nakayama K."/>
        </authorList>
    </citation>
    <scope>NUCLEOTIDE SEQUENCE</scope>
</reference>
<dbReference type="InterPro" id="IPR027417">
    <property type="entry name" value="P-loop_NTPase"/>
</dbReference>
<dbReference type="EMBL" id="BQNB010019929">
    <property type="protein sequence ID" value="GJT90521.1"/>
    <property type="molecule type" value="Genomic_DNA"/>
</dbReference>
<keyword evidence="2" id="KW-0378">Hydrolase</keyword>
<proteinExistence type="predicted"/>
<dbReference type="Gene3D" id="3.30.30.30">
    <property type="match status" value="1"/>
</dbReference>
<evidence type="ECO:0000313" key="2">
    <source>
        <dbReference type="EMBL" id="GJT90521.1"/>
    </source>
</evidence>
<evidence type="ECO:0000313" key="3">
    <source>
        <dbReference type="Proteomes" id="UP001151760"/>
    </source>
</evidence>
<sequence>MTTNHSIRIPKVPLLLHSINNINKIHSLSFPISGFNHNASGRQNTTPFRFQCRCTNEENRRQIKTFGPIRDGISNLTSKWMSVVLSPILELFLLKREPQKVSFNELMGVDDIIKPFRQLLAKLFSSSKMTEPKNVSLDQLIGMDTAISQIRKISVEKWTVKLIGGVGKSATTSLKNTTNGREKGLKLRILKRLQGSAEYDRMNMKVPSGILIHGPNQTGKSSLLQGKEIEKNPPMIVSLFSEARVSSPSIIYIEGIEVITSTGVSQILYQMEICENDGAAFAVISMSDNVKTLDYVLLEDRDKIWNYIPSGTPGMVWKNIKAICNECCAHVIEERETAIGVCSWVTFEDVTKTLKYTKYRISMLEEKDATGKEYGTIVGVEVSFAMEEPHPQPQQQHLRRMRDVKRLVGNRFSDSQVQEEIKSLPFKNLKETVEAYIGTKVSMINNDMQQRMNAQKQDESRVESGTKDRSKDEDFDS</sequence>
<keyword evidence="3" id="KW-1185">Reference proteome</keyword>
<dbReference type="Proteomes" id="UP001151760">
    <property type="component" value="Unassembled WGS sequence"/>
</dbReference>
<accession>A0ABQ5HSR1</accession>
<reference evidence="2" key="1">
    <citation type="journal article" date="2022" name="Int. J. Mol. Sci.">
        <title>Draft Genome of Tanacetum Coccineum: Genomic Comparison of Closely Related Tanacetum-Family Plants.</title>
        <authorList>
            <person name="Yamashiro T."/>
            <person name="Shiraishi A."/>
            <person name="Nakayama K."/>
            <person name="Satake H."/>
        </authorList>
    </citation>
    <scope>NUCLEOTIDE SEQUENCE</scope>
</reference>
<gene>
    <name evidence="2" type="ORF">Tco_1079366</name>
</gene>
<organism evidence="2 3">
    <name type="scientific">Tanacetum coccineum</name>
    <dbReference type="NCBI Taxonomy" id="301880"/>
    <lineage>
        <taxon>Eukaryota</taxon>
        <taxon>Viridiplantae</taxon>
        <taxon>Streptophyta</taxon>
        <taxon>Embryophyta</taxon>
        <taxon>Tracheophyta</taxon>
        <taxon>Spermatophyta</taxon>
        <taxon>Magnoliopsida</taxon>
        <taxon>eudicotyledons</taxon>
        <taxon>Gunneridae</taxon>
        <taxon>Pentapetalae</taxon>
        <taxon>asterids</taxon>
        <taxon>campanulids</taxon>
        <taxon>Asterales</taxon>
        <taxon>Asteraceae</taxon>
        <taxon>Asteroideae</taxon>
        <taxon>Anthemideae</taxon>
        <taxon>Anthemidinae</taxon>
        <taxon>Tanacetum</taxon>
    </lineage>
</organism>
<dbReference type="SUPFAM" id="SSF52540">
    <property type="entry name" value="P-loop containing nucleoside triphosphate hydrolases"/>
    <property type="match status" value="1"/>
</dbReference>
<dbReference type="GO" id="GO:0016787">
    <property type="term" value="F:hydrolase activity"/>
    <property type="evidence" value="ECO:0007669"/>
    <property type="project" value="UniProtKB-KW"/>
</dbReference>
<protein>
    <submittedName>
        <fullName evidence="2">ATPase, AAA-type, core, P-loop containing nucleoside triphosphate hydrolase</fullName>
    </submittedName>
</protein>
<evidence type="ECO:0000256" key="1">
    <source>
        <dbReference type="SAM" id="MobiDB-lite"/>
    </source>
</evidence>
<comment type="caution">
    <text evidence="2">The sequence shown here is derived from an EMBL/GenBank/DDBJ whole genome shotgun (WGS) entry which is preliminary data.</text>
</comment>